<proteinExistence type="predicted"/>
<keyword evidence="3" id="KW-0808">Transferase</keyword>
<feature type="domain" description="Histidine kinase/HSP90-like ATPase" evidence="2">
    <location>
        <begin position="28"/>
        <end position="121"/>
    </location>
</feature>
<accession>A0A1H9XW70</accession>
<protein>
    <submittedName>
        <fullName evidence="3">Histidine kinase-like ATPase domain-containing protein</fullName>
    </submittedName>
</protein>
<dbReference type="CDD" id="cd16936">
    <property type="entry name" value="HATPase_RsbW-like"/>
    <property type="match status" value="1"/>
</dbReference>
<evidence type="ECO:0000313" key="4">
    <source>
        <dbReference type="Proteomes" id="UP000199028"/>
    </source>
</evidence>
<evidence type="ECO:0000259" key="2">
    <source>
        <dbReference type="Pfam" id="PF13581"/>
    </source>
</evidence>
<dbReference type="PANTHER" id="PTHR35526:SF3">
    <property type="entry name" value="ANTI-SIGMA-F FACTOR RSBW"/>
    <property type="match status" value="1"/>
</dbReference>
<organism evidence="3 4">
    <name type="scientific">Lentzea flaviverrucosa</name>
    <dbReference type="NCBI Taxonomy" id="200379"/>
    <lineage>
        <taxon>Bacteria</taxon>
        <taxon>Bacillati</taxon>
        <taxon>Actinomycetota</taxon>
        <taxon>Actinomycetes</taxon>
        <taxon>Pseudonocardiales</taxon>
        <taxon>Pseudonocardiaceae</taxon>
        <taxon>Lentzea</taxon>
    </lineage>
</organism>
<dbReference type="EMBL" id="FOFT01000020">
    <property type="protein sequence ID" value="SES50432.1"/>
    <property type="molecule type" value="Genomic_DNA"/>
</dbReference>
<dbReference type="AlphaFoldDB" id="A0A1H9XW70"/>
<evidence type="ECO:0000313" key="3">
    <source>
        <dbReference type="EMBL" id="SES50432.1"/>
    </source>
</evidence>
<dbReference type="InterPro" id="IPR003594">
    <property type="entry name" value="HATPase_dom"/>
</dbReference>
<name>A0A1H9XW70_9PSEU</name>
<keyword evidence="3" id="KW-0418">Kinase</keyword>
<dbReference type="GO" id="GO:0004674">
    <property type="term" value="F:protein serine/threonine kinase activity"/>
    <property type="evidence" value="ECO:0007669"/>
    <property type="project" value="UniProtKB-KW"/>
</dbReference>
<dbReference type="Proteomes" id="UP000199028">
    <property type="component" value="Unassembled WGS sequence"/>
</dbReference>
<keyword evidence="1" id="KW-0723">Serine/threonine-protein kinase</keyword>
<sequence length="141" mass="15337">MCGGFVSSAGRPGGTPRTCSVDLDDHVGNVAGVRHLTRDVLRHISNDDLEDVLLVVTELVSNAFDHGEAPRLMRLTVTPRPYVVRCEVDDAAERLPVLGRSRSGGFRGRGMVLVDELATAWGVVPGNDFKTVWAELKCEPR</sequence>
<keyword evidence="4" id="KW-1185">Reference proteome</keyword>
<dbReference type="Pfam" id="PF13581">
    <property type="entry name" value="HATPase_c_2"/>
    <property type="match status" value="1"/>
</dbReference>
<gene>
    <name evidence="3" type="ORF">SAMN05216195_12063</name>
</gene>
<evidence type="ECO:0000256" key="1">
    <source>
        <dbReference type="ARBA" id="ARBA00022527"/>
    </source>
</evidence>
<dbReference type="Gene3D" id="3.30.565.10">
    <property type="entry name" value="Histidine kinase-like ATPase, C-terminal domain"/>
    <property type="match status" value="1"/>
</dbReference>
<dbReference type="PANTHER" id="PTHR35526">
    <property type="entry name" value="ANTI-SIGMA-F FACTOR RSBW-RELATED"/>
    <property type="match status" value="1"/>
</dbReference>
<dbReference type="InterPro" id="IPR050267">
    <property type="entry name" value="Anti-sigma-factor_SerPK"/>
</dbReference>
<reference evidence="4" key="1">
    <citation type="submission" date="2016-10" db="EMBL/GenBank/DDBJ databases">
        <authorList>
            <person name="Varghese N."/>
            <person name="Submissions S."/>
        </authorList>
    </citation>
    <scope>NUCLEOTIDE SEQUENCE [LARGE SCALE GENOMIC DNA]</scope>
    <source>
        <strain evidence="4">CGMCC 4.578</strain>
    </source>
</reference>
<dbReference type="InterPro" id="IPR036890">
    <property type="entry name" value="HATPase_C_sf"/>
</dbReference>
<dbReference type="SUPFAM" id="SSF55874">
    <property type="entry name" value="ATPase domain of HSP90 chaperone/DNA topoisomerase II/histidine kinase"/>
    <property type="match status" value="1"/>
</dbReference>